<evidence type="ECO:0000313" key="1">
    <source>
        <dbReference type="EMBL" id="KAK2102215.1"/>
    </source>
</evidence>
<evidence type="ECO:0000313" key="2">
    <source>
        <dbReference type="Proteomes" id="UP001266305"/>
    </source>
</evidence>
<protein>
    <submittedName>
        <fullName evidence="1">Uncharacterized protein</fullName>
    </submittedName>
</protein>
<sequence length="58" mass="6126">MSSPLLVFPQPGPKTSLMTGAPGDGGLSLYGEAEYAQIAAFLRWTLLDDEDATVNKIA</sequence>
<reference evidence="1 2" key="1">
    <citation type="submission" date="2023-05" db="EMBL/GenBank/DDBJ databases">
        <title>B98-5 Cell Line De Novo Hybrid Assembly: An Optical Mapping Approach.</title>
        <authorList>
            <person name="Kananen K."/>
            <person name="Auerbach J.A."/>
            <person name="Kautto E."/>
            <person name="Blachly J.S."/>
        </authorList>
    </citation>
    <scope>NUCLEOTIDE SEQUENCE [LARGE SCALE GENOMIC DNA]</scope>
    <source>
        <strain evidence="1">B95-8</strain>
        <tissue evidence="1">Cell line</tissue>
    </source>
</reference>
<comment type="caution">
    <text evidence="1">The sequence shown here is derived from an EMBL/GenBank/DDBJ whole genome shotgun (WGS) entry which is preliminary data.</text>
</comment>
<organism evidence="1 2">
    <name type="scientific">Saguinus oedipus</name>
    <name type="common">Cotton-top tamarin</name>
    <name type="synonym">Oedipomidas oedipus</name>
    <dbReference type="NCBI Taxonomy" id="9490"/>
    <lineage>
        <taxon>Eukaryota</taxon>
        <taxon>Metazoa</taxon>
        <taxon>Chordata</taxon>
        <taxon>Craniata</taxon>
        <taxon>Vertebrata</taxon>
        <taxon>Euteleostomi</taxon>
        <taxon>Mammalia</taxon>
        <taxon>Eutheria</taxon>
        <taxon>Euarchontoglires</taxon>
        <taxon>Primates</taxon>
        <taxon>Haplorrhini</taxon>
        <taxon>Platyrrhini</taxon>
        <taxon>Cebidae</taxon>
        <taxon>Callitrichinae</taxon>
        <taxon>Saguinus</taxon>
    </lineage>
</organism>
<keyword evidence="2" id="KW-1185">Reference proteome</keyword>
<dbReference type="Proteomes" id="UP001266305">
    <property type="component" value="Unassembled WGS sequence"/>
</dbReference>
<dbReference type="EMBL" id="JASSZA010000009">
    <property type="protein sequence ID" value="KAK2102215.1"/>
    <property type="molecule type" value="Genomic_DNA"/>
</dbReference>
<proteinExistence type="predicted"/>
<accession>A0ABQ9UYR9</accession>
<gene>
    <name evidence="1" type="ORF">P7K49_019882</name>
</gene>
<name>A0ABQ9UYR9_SAGOE</name>